<dbReference type="SUPFAM" id="SSF55874">
    <property type="entry name" value="ATPase domain of HSP90 chaperone/DNA topoisomerase II/histidine kinase"/>
    <property type="match status" value="1"/>
</dbReference>
<reference evidence="3" key="2">
    <citation type="journal article" date="2021" name="PeerJ">
        <title>Extensive microbial diversity within the chicken gut microbiome revealed by metagenomics and culture.</title>
        <authorList>
            <person name="Gilroy R."/>
            <person name="Ravi A."/>
            <person name="Getino M."/>
            <person name="Pursley I."/>
            <person name="Horton D.L."/>
            <person name="Alikhan N.F."/>
            <person name="Baker D."/>
            <person name="Gharbi K."/>
            <person name="Hall N."/>
            <person name="Watson M."/>
            <person name="Adriaenssens E.M."/>
            <person name="Foster-Nyarko E."/>
            <person name="Jarju S."/>
            <person name="Secka A."/>
            <person name="Antonio M."/>
            <person name="Oren A."/>
            <person name="Chaudhuri R.R."/>
            <person name="La Ragione R."/>
            <person name="Hildebrand F."/>
            <person name="Pallen M.J."/>
        </authorList>
    </citation>
    <scope>NUCLEOTIDE SEQUENCE</scope>
    <source>
        <strain evidence="3">CHK195-12923</strain>
    </source>
</reference>
<dbReference type="EMBL" id="DVNE01000019">
    <property type="protein sequence ID" value="HIU61406.1"/>
    <property type="molecule type" value="Genomic_DNA"/>
</dbReference>
<sequence>MEAINAFFDYVLQYSNSILAAYLLFCFSLKKRKMFWLRFSLSSAAWFVLMTVLGLEYKIRYMFHTPYNITVALGFLLIAVLAGFICLISFKLSWKELLFCGIAACSVQSISSNIASLIYIPFSYSVVGKRTIEFLVVAVVYVAAYFLFARRMNKDGALNHIKSYRILSISLVLVLTNFVINFLYKDGTQSDTDAVSQLMLILFVLNSTVICLLTLFLQFGYFGQSKLEMDNRVLDELIRLQGKQQQLSKENIEQINLKCHDIKKQIALLIASQVPLEERKKFTDKVQRTVEIYEETVHTGNEALDVLLTEKVRYCNSYKIRFAYMADGAALAFMEAADIWSLLGNALDNAIEAVRDAEEANRDISLKIALHGKLISITVENYCVVPPTMVKGLPLSTKKQDRYLHGYGVSSMKYIVEKYGGGMNISAENSRYMVSIVIPQR</sequence>
<dbReference type="Gene3D" id="3.30.565.10">
    <property type="entry name" value="Histidine kinase-like ATPase, C-terminal domain"/>
    <property type="match status" value="1"/>
</dbReference>
<dbReference type="GO" id="GO:0016301">
    <property type="term" value="F:kinase activity"/>
    <property type="evidence" value="ECO:0007669"/>
    <property type="project" value="UniProtKB-KW"/>
</dbReference>
<feature type="transmembrane region" description="Helical" evidence="1">
    <location>
        <begin position="164"/>
        <end position="184"/>
    </location>
</feature>
<evidence type="ECO:0000259" key="2">
    <source>
        <dbReference type="Pfam" id="PF14501"/>
    </source>
</evidence>
<feature type="transmembrane region" description="Helical" evidence="1">
    <location>
        <begin position="36"/>
        <end position="55"/>
    </location>
</feature>
<protein>
    <submittedName>
        <fullName evidence="3">Sensor histidine kinase</fullName>
    </submittedName>
</protein>
<dbReference type="PANTHER" id="PTHR40448:SF1">
    <property type="entry name" value="TWO-COMPONENT SENSOR HISTIDINE KINASE"/>
    <property type="match status" value="1"/>
</dbReference>
<dbReference type="Proteomes" id="UP000824110">
    <property type="component" value="Unassembled WGS sequence"/>
</dbReference>
<evidence type="ECO:0000256" key="1">
    <source>
        <dbReference type="SAM" id="Phobius"/>
    </source>
</evidence>
<keyword evidence="1" id="KW-0812">Transmembrane</keyword>
<dbReference type="CDD" id="cd16935">
    <property type="entry name" value="HATPase_AgrC-ComD-like"/>
    <property type="match status" value="1"/>
</dbReference>
<comment type="caution">
    <text evidence="3">The sequence shown here is derived from an EMBL/GenBank/DDBJ whole genome shotgun (WGS) entry which is preliminary data.</text>
</comment>
<name>A0A9D1MJI5_9FIRM</name>
<reference evidence="3" key="1">
    <citation type="submission" date="2020-10" db="EMBL/GenBank/DDBJ databases">
        <authorList>
            <person name="Gilroy R."/>
        </authorList>
    </citation>
    <scope>NUCLEOTIDE SEQUENCE</scope>
    <source>
        <strain evidence="3">CHK195-12923</strain>
    </source>
</reference>
<gene>
    <name evidence="3" type="ORF">IAB69_02020</name>
</gene>
<dbReference type="InterPro" id="IPR036890">
    <property type="entry name" value="HATPase_C_sf"/>
</dbReference>
<dbReference type="AlphaFoldDB" id="A0A9D1MJI5"/>
<dbReference type="GO" id="GO:0042802">
    <property type="term" value="F:identical protein binding"/>
    <property type="evidence" value="ECO:0007669"/>
    <property type="project" value="TreeGrafter"/>
</dbReference>
<keyword evidence="1" id="KW-0472">Membrane</keyword>
<keyword evidence="3" id="KW-0808">Transferase</keyword>
<dbReference type="InterPro" id="IPR032834">
    <property type="entry name" value="NatK-like_C"/>
</dbReference>
<organism evidence="3 4">
    <name type="scientific">Candidatus Coproplasma excrementigallinarum</name>
    <dbReference type="NCBI Taxonomy" id="2840747"/>
    <lineage>
        <taxon>Bacteria</taxon>
        <taxon>Bacillati</taxon>
        <taxon>Bacillota</taxon>
        <taxon>Clostridia</taxon>
        <taxon>Eubacteriales</taxon>
        <taxon>Candidatus Coproplasma</taxon>
    </lineage>
</organism>
<evidence type="ECO:0000313" key="4">
    <source>
        <dbReference type="Proteomes" id="UP000824110"/>
    </source>
</evidence>
<feature type="transmembrane region" description="Helical" evidence="1">
    <location>
        <begin position="12"/>
        <end position="29"/>
    </location>
</feature>
<proteinExistence type="predicted"/>
<keyword evidence="3" id="KW-0418">Kinase</keyword>
<feature type="transmembrane region" description="Helical" evidence="1">
    <location>
        <begin position="132"/>
        <end position="152"/>
    </location>
</feature>
<evidence type="ECO:0000313" key="3">
    <source>
        <dbReference type="EMBL" id="HIU61406.1"/>
    </source>
</evidence>
<feature type="transmembrane region" description="Helical" evidence="1">
    <location>
        <begin position="67"/>
        <end position="90"/>
    </location>
</feature>
<keyword evidence="1" id="KW-1133">Transmembrane helix</keyword>
<feature type="transmembrane region" description="Helical" evidence="1">
    <location>
        <begin position="196"/>
        <end position="222"/>
    </location>
</feature>
<feature type="domain" description="Sensor histidine kinase NatK-like C-terminal" evidence="2">
    <location>
        <begin position="334"/>
        <end position="439"/>
    </location>
</feature>
<accession>A0A9D1MJI5</accession>
<feature type="transmembrane region" description="Helical" evidence="1">
    <location>
        <begin position="97"/>
        <end position="120"/>
    </location>
</feature>
<dbReference type="PANTHER" id="PTHR40448">
    <property type="entry name" value="TWO-COMPONENT SENSOR HISTIDINE KINASE"/>
    <property type="match status" value="1"/>
</dbReference>
<dbReference type="Pfam" id="PF14501">
    <property type="entry name" value="HATPase_c_5"/>
    <property type="match status" value="1"/>
</dbReference>